<dbReference type="AlphaFoldDB" id="A0A2T6ZUS7"/>
<dbReference type="OrthoDB" id="2432464at2759"/>
<evidence type="ECO:0000313" key="1">
    <source>
        <dbReference type="EMBL" id="PUU79247.1"/>
    </source>
</evidence>
<protein>
    <submittedName>
        <fullName evidence="1">Uncharacterized protein</fullName>
    </submittedName>
</protein>
<evidence type="ECO:0000313" key="2">
    <source>
        <dbReference type="Proteomes" id="UP000244722"/>
    </source>
</evidence>
<reference evidence="1 2" key="1">
    <citation type="submission" date="2017-04" db="EMBL/GenBank/DDBJ databases">
        <title>Draft genome sequence of Tuber borchii Vittad., a whitish edible truffle.</title>
        <authorList>
            <consortium name="DOE Joint Genome Institute"/>
            <person name="Murat C."/>
            <person name="Kuo A."/>
            <person name="Barry K.W."/>
            <person name="Clum A."/>
            <person name="Dockter R.B."/>
            <person name="Fauchery L."/>
            <person name="Iotti M."/>
            <person name="Kohler A."/>
            <person name="Labutti K."/>
            <person name="Lindquist E.A."/>
            <person name="Lipzen A."/>
            <person name="Ohm R.A."/>
            <person name="Wang M."/>
            <person name="Grigoriev I.V."/>
            <person name="Zambonelli A."/>
            <person name="Martin F.M."/>
        </authorList>
    </citation>
    <scope>NUCLEOTIDE SEQUENCE [LARGE SCALE GENOMIC DNA]</scope>
    <source>
        <strain evidence="1 2">Tbo3840</strain>
    </source>
</reference>
<keyword evidence="2" id="KW-1185">Reference proteome</keyword>
<accession>A0A2T6ZUS7</accession>
<comment type="caution">
    <text evidence="1">The sequence shown here is derived from an EMBL/GenBank/DDBJ whole genome shotgun (WGS) entry which is preliminary data.</text>
</comment>
<proteinExistence type="predicted"/>
<name>A0A2T6ZUS7_TUBBO</name>
<dbReference type="STRING" id="42251.A0A2T6ZUS7"/>
<gene>
    <name evidence="1" type="ORF">B9Z19DRAFT_1064415</name>
</gene>
<sequence length="182" mass="20767">MAKDATDNRIFITIFVTSKGITPIQMLEHSVISCLSNMLEVKDLSYSEVTNLLCNKHNMSVSQMKAIYALIGRWIKLIKKVTRELEKGTNWTRVEKLILAQAYKDFDKASMISGGKFRDVGRKISKHILKCGYISHDDLRHIIPSIDSREMFLSLNVFASMPELDSITFHSKPTEIVAQKIF</sequence>
<organism evidence="1 2">
    <name type="scientific">Tuber borchii</name>
    <name type="common">White truffle</name>
    <dbReference type="NCBI Taxonomy" id="42251"/>
    <lineage>
        <taxon>Eukaryota</taxon>
        <taxon>Fungi</taxon>
        <taxon>Dikarya</taxon>
        <taxon>Ascomycota</taxon>
        <taxon>Pezizomycotina</taxon>
        <taxon>Pezizomycetes</taxon>
        <taxon>Pezizales</taxon>
        <taxon>Tuberaceae</taxon>
        <taxon>Tuber</taxon>
    </lineage>
</organism>
<dbReference type="EMBL" id="NESQ01000097">
    <property type="protein sequence ID" value="PUU79247.1"/>
    <property type="molecule type" value="Genomic_DNA"/>
</dbReference>
<dbReference type="Proteomes" id="UP000244722">
    <property type="component" value="Unassembled WGS sequence"/>
</dbReference>